<dbReference type="EnsemblProtists" id="PYU1_T006266">
    <property type="protein sequence ID" value="PYU1_T006266"/>
    <property type="gene ID" value="PYU1_G006254"/>
</dbReference>
<sequence length="106" mass="11953">MGNRFTRVVPEMLQGNVQNSDGTFSSAKAPLAKLKVIRLDLNPVTIVNEHAFKSAPTLELIYLPFDVKLQRQAFAEMKNDKLTFDGYTRVSVHPLEDPNFVAFTKN</sequence>
<accession>K3WMS4</accession>
<dbReference type="VEuPathDB" id="FungiDB:PYU1_G006254"/>
<dbReference type="HOGENOM" id="CLU_126287_0_0_1"/>
<dbReference type="AlphaFoldDB" id="K3WMS4"/>
<evidence type="ECO:0000313" key="1">
    <source>
        <dbReference type="EnsemblProtists" id="PYU1_T006266"/>
    </source>
</evidence>
<reference evidence="1" key="3">
    <citation type="submission" date="2015-02" db="UniProtKB">
        <authorList>
            <consortium name="EnsemblProtists"/>
        </authorList>
    </citation>
    <scope>IDENTIFICATION</scope>
    <source>
        <strain evidence="1">DAOM BR144</strain>
    </source>
</reference>
<dbReference type="EMBL" id="GL376625">
    <property type="status" value="NOT_ANNOTATED_CDS"/>
    <property type="molecule type" value="Genomic_DNA"/>
</dbReference>
<organism evidence="1 2">
    <name type="scientific">Globisporangium ultimum (strain ATCC 200006 / CBS 805.95 / DAOM BR144)</name>
    <name type="common">Pythium ultimum</name>
    <dbReference type="NCBI Taxonomy" id="431595"/>
    <lineage>
        <taxon>Eukaryota</taxon>
        <taxon>Sar</taxon>
        <taxon>Stramenopiles</taxon>
        <taxon>Oomycota</taxon>
        <taxon>Peronosporomycetes</taxon>
        <taxon>Pythiales</taxon>
        <taxon>Pythiaceae</taxon>
        <taxon>Globisporangium</taxon>
    </lineage>
</organism>
<dbReference type="OMA" id="PLEDPHF"/>
<reference evidence="2" key="2">
    <citation type="submission" date="2010-04" db="EMBL/GenBank/DDBJ databases">
        <authorList>
            <person name="Buell R."/>
            <person name="Hamilton J."/>
            <person name="Hostetler J."/>
        </authorList>
    </citation>
    <scope>NUCLEOTIDE SEQUENCE [LARGE SCALE GENOMIC DNA]</scope>
    <source>
        <strain evidence="2">DAOM:BR144</strain>
    </source>
</reference>
<dbReference type="InParanoid" id="K3WMS4"/>
<dbReference type="Proteomes" id="UP000019132">
    <property type="component" value="Unassembled WGS sequence"/>
</dbReference>
<evidence type="ECO:0000313" key="2">
    <source>
        <dbReference type="Proteomes" id="UP000019132"/>
    </source>
</evidence>
<proteinExistence type="predicted"/>
<name>K3WMS4_GLOUD</name>
<keyword evidence="2" id="KW-1185">Reference proteome</keyword>
<protein>
    <submittedName>
        <fullName evidence="1">Uncharacterized protein</fullName>
    </submittedName>
</protein>
<dbReference type="eggNOG" id="ENOG502SAT9">
    <property type="taxonomic scope" value="Eukaryota"/>
</dbReference>
<reference evidence="2" key="1">
    <citation type="journal article" date="2010" name="Genome Biol.">
        <title>Genome sequence of the necrotrophic plant pathogen Pythium ultimum reveals original pathogenicity mechanisms and effector repertoire.</title>
        <authorList>
            <person name="Levesque C.A."/>
            <person name="Brouwer H."/>
            <person name="Cano L."/>
            <person name="Hamilton J.P."/>
            <person name="Holt C."/>
            <person name="Huitema E."/>
            <person name="Raffaele S."/>
            <person name="Robideau G.P."/>
            <person name="Thines M."/>
            <person name="Win J."/>
            <person name="Zerillo M.M."/>
            <person name="Beakes G.W."/>
            <person name="Boore J.L."/>
            <person name="Busam D."/>
            <person name="Dumas B."/>
            <person name="Ferriera S."/>
            <person name="Fuerstenberg S.I."/>
            <person name="Gachon C.M."/>
            <person name="Gaulin E."/>
            <person name="Govers F."/>
            <person name="Grenville-Briggs L."/>
            <person name="Horner N."/>
            <person name="Hostetler J."/>
            <person name="Jiang R.H."/>
            <person name="Johnson J."/>
            <person name="Krajaejun T."/>
            <person name="Lin H."/>
            <person name="Meijer H.J."/>
            <person name="Moore B."/>
            <person name="Morris P."/>
            <person name="Phuntmart V."/>
            <person name="Puiu D."/>
            <person name="Shetty J."/>
            <person name="Stajich J.E."/>
            <person name="Tripathy S."/>
            <person name="Wawra S."/>
            <person name="van West P."/>
            <person name="Whitty B.R."/>
            <person name="Coutinho P.M."/>
            <person name="Henrissat B."/>
            <person name="Martin F."/>
            <person name="Thomas P.D."/>
            <person name="Tyler B.M."/>
            <person name="De Vries R.P."/>
            <person name="Kamoun S."/>
            <person name="Yandell M."/>
            <person name="Tisserat N."/>
            <person name="Buell C.R."/>
        </authorList>
    </citation>
    <scope>NUCLEOTIDE SEQUENCE</scope>
    <source>
        <strain evidence="2">DAOM:BR144</strain>
    </source>
</reference>